<proteinExistence type="predicted"/>
<sequence>MSRNAARTRLIASVLCCAFLLIPQGFSGLSVTPASAQGFGPSITPQPRKTDYHPDNQAWSGLSEFVALAATQRVEVELTETLDWSAIGAQDIVIALHPLDPLQVENAGNYILDGGMMLYAIEGGSSYPFLDRLGIRYLDVQNGELPHDRFVEENPNLPIFSPTGAHALIDDVQSLVANHPTVLLNVGGPVVAYAEGGGLVYDMNFGDGKVVALADASMLINQMLQVADNAKFARNTLQYLCADRKPCRAILLVENFEQRGTYINTGDKHADKNTWSRWIREFNETLSQMMQDVPVSRLLYYLGILLAGGLALYLAAVFRLRAGRPYSAHIEKGGQNELPPQSEFDWNLARFGRGGRETNYALALAILKEQFEELFLDALDKWPIPADERPTVAVLASEYRRRFLRDAPDAKKLERQARDLLATYASIPTRHRVFLDSDAYFSERDLIKIYRSTREILRRMGLEEEYERRTRDLV</sequence>
<accession>A0A2Z4FMF5</accession>
<gene>
    <name evidence="1" type="ORF">DN745_11910</name>
</gene>
<dbReference type="InterPro" id="IPR029062">
    <property type="entry name" value="Class_I_gatase-like"/>
</dbReference>
<dbReference type="Pfam" id="PF14258">
    <property type="entry name" value="DUF4350"/>
    <property type="match status" value="1"/>
</dbReference>
<reference evidence="1 2" key="1">
    <citation type="submission" date="2018-06" db="EMBL/GenBank/DDBJ databases">
        <title>Lujinxingia sediminis gen. nov. sp. nov., a new facultative anaerobic member of the class Deltaproteobacteria, and proposal of Lujinxingaceae fam. nov.</title>
        <authorList>
            <person name="Guo L.-Y."/>
            <person name="Li C.-M."/>
            <person name="Wang S."/>
            <person name="Du Z.-J."/>
        </authorList>
    </citation>
    <scope>NUCLEOTIDE SEQUENCE [LARGE SCALE GENOMIC DNA]</scope>
    <source>
        <strain evidence="1 2">FA350</strain>
    </source>
</reference>
<dbReference type="RefSeq" id="WP_111335131.1">
    <property type="nucleotide sequence ID" value="NZ_CP030032.1"/>
</dbReference>
<evidence type="ECO:0000313" key="1">
    <source>
        <dbReference type="EMBL" id="AWV90005.1"/>
    </source>
</evidence>
<dbReference type="SUPFAM" id="SSF52317">
    <property type="entry name" value="Class I glutamine amidotransferase-like"/>
    <property type="match status" value="1"/>
</dbReference>
<organism evidence="1 2">
    <name type="scientific">Bradymonas sediminis</name>
    <dbReference type="NCBI Taxonomy" id="1548548"/>
    <lineage>
        <taxon>Bacteria</taxon>
        <taxon>Deltaproteobacteria</taxon>
        <taxon>Bradymonadales</taxon>
        <taxon>Bradymonadaceae</taxon>
        <taxon>Bradymonas</taxon>
    </lineage>
</organism>
<name>A0A2Z4FMF5_9DELT</name>
<evidence type="ECO:0000313" key="2">
    <source>
        <dbReference type="Proteomes" id="UP000249799"/>
    </source>
</evidence>
<protein>
    <submittedName>
        <fullName evidence="1">Uncharacterized protein</fullName>
    </submittedName>
</protein>
<dbReference type="AlphaFoldDB" id="A0A2Z4FMF5"/>
<dbReference type="Proteomes" id="UP000249799">
    <property type="component" value="Chromosome"/>
</dbReference>
<dbReference type="EMBL" id="CP030032">
    <property type="protein sequence ID" value="AWV90005.1"/>
    <property type="molecule type" value="Genomic_DNA"/>
</dbReference>
<dbReference type="KEGG" id="bsed:DN745_11910"/>
<dbReference type="InterPro" id="IPR025646">
    <property type="entry name" value="DUF4350"/>
</dbReference>
<dbReference type="OrthoDB" id="5525951at2"/>
<keyword evidence="2" id="KW-1185">Reference proteome</keyword>